<dbReference type="GO" id="GO:0005886">
    <property type="term" value="C:plasma membrane"/>
    <property type="evidence" value="ECO:0007669"/>
    <property type="project" value="UniProtKB-SubCell"/>
</dbReference>
<keyword evidence="2" id="KW-1003">Cell membrane</keyword>
<evidence type="ECO:0000313" key="11">
    <source>
        <dbReference type="Proteomes" id="UP000190675"/>
    </source>
</evidence>
<comment type="similarity">
    <text evidence="6">Belongs to the ThrE exporter (TC 2.A.79) family.</text>
</comment>
<evidence type="ECO:0000256" key="4">
    <source>
        <dbReference type="ARBA" id="ARBA00022989"/>
    </source>
</evidence>
<sequence>MTLEELPNLVLAFARVLYVNGQATDETVAATERLGSALGLRADLMPRWGELLLSGEKDGGLIRQVAANPSGVDMDRVASTMRAIEDIEAGRLAPEAALKAIGAISRAPPAPLWLFTLAAAAGAVALSVIFGVQHLLPAVLIFVSAAAGAILRRALAQYSANLFIQQFSAALLAGVIGALAVRYQLSSSLRLVMVCPCMILMPGPHILNGALDLINSRIHLGATRLIYAGLVIVAISTGLLLGLMLLGGTLPIDPAGSGVPLWQDVVAAGVAVASYSAFFSMPLNMLTWPVAAGMLAHTLRWMALSLLGASLATGAFVACLVVGLILTPVARRWHMPFAAIGFASVVSMIPGVYLFRMASGLMQIADGSHATFDLISATIADGTTALFIILAMSFGLIIPKIAIDYLSERATHSNHRSKARC</sequence>
<dbReference type="Proteomes" id="UP000190675">
    <property type="component" value="Chromosome I"/>
</dbReference>
<evidence type="ECO:0000313" key="10">
    <source>
        <dbReference type="EMBL" id="SHG30731.1"/>
    </source>
</evidence>
<feature type="domain" description="Threonine/Serine exporter ThrE" evidence="9">
    <location>
        <begin position="265"/>
        <end position="401"/>
    </location>
</feature>
<dbReference type="PANTHER" id="PTHR34390">
    <property type="entry name" value="UPF0442 PROTEIN YJJB-RELATED"/>
    <property type="match status" value="1"/>
</dbReference>
<feature type="transmembrane region" description="Helical" evidence="7">
    <location>
        <begin position="112"/>
        <end position="130"/>
    </location>
</feature>
<dbReference type="InterPro" id="IPR050539">
    <property type="entry name" value="ThrE_Dicarb/AminoAcid_Exp"/>
</dbReference>
<protein>
    <submittedName>
        <fullName evidence="10">Uncharacterized membrane protein YjjP, DUF1212 family</fullName>
    </submittedName>
</protein>
<gene>
    <name evidence="10" type="ORF">SAMN05444169_1745</name>
</gene>
<keyword evidence="4 7" id="KW-1133">Transmembrane helix</keyword>
<evidence type="ECO:0000259" key="8">
    <source>
        <dbReference type="Pfam" id="PF06738"/>
    </source>
</evidence>
<evidence type="ECO:0000256" key="5">
    <source>
        <dbReference type="ARBA" id="ARBA00023136"/>
    </source>
</evidence>
<dbReference type="Pfam" id="PF12821">
    <property type="entry name" value="ThrE_2"/>
    <property type="match status" value="1"/>
</dbReference>
<dbReference type="OrthoDB" id="9124364at2"/>
<dbReference type="InterPro" id="IPR010619">
    <property type="entry name" value="ThrE-like_N"/>
</dbReference>
<dbReference type="EMBL" id="LT670818">
    <property type="protein sequence ID" value="SHG30731.1"/>
    <property type="molecule type" value="Genomic_DNA"/>
</dbReference>
<comment type="subcellular location">
    <subcellularLocation>
        <location evidence="1">Cell membrane</location>
        <topology evidence="1">Multi-pass membrane protein</topology>
    </subcellularLocation>
</comment>
<feature type="transmembrane region" description="Helical" evidence="7">
    <location>
        <begin position="333"/>
        <end position="355"/>
    </location>
</feature>
<proteinExistence type="inferred from homology"/>
<dbReference type="InterPro" id="IPR024528">
    <property type="entry name" value="ThrE_2"/>
</dbReference>
<accession>A0A1M5IR46</accession>
<evidence type="ECO:0000256" key="3">
    <source>
        <dbReference type="ARBA" id="ARBA00022692"/>
    </source>
</evidence>
<dbReference type="AlphaFoldDB" id="A0A1M5IR46"/>
<dbReference type="GO" id="GO:0015744">
    <property type="term" value="P:succinate transport"/>
    <property type="evidence" value="ECO:0007669"/>
    <property type="project" value="TreeGrafter"/>
</dbReference>
<feature type="transmembrane region" description="Helical" evidence="7">
    <location>
        <begin position="266"/>
        <end position="291"/>
    </location>
</feature>
<keyword evidence="5 7" id="KW-0472">Membrane</keyword>
<feature type="transmembrane region" description="Helical" evidence="7">
    <location>
        <begin position="375"/>
        <end position="398"/>
    </location>
</feature>
<feature type="transmembrane region" description="Helical" evidence="7">
    <location>
        <begin position="167"/>
        <end position="185"/>
    </location>
</feature>
<dbReference type="RefSeq" id="WP_079565611.1">
    <property type="nucleotide sequence ID" value="NZ_LT670818.1"/>
</dbReference>
<evidence type="ECO:0000256" key="1">
    <source>
        <dbReference type="ARBA" id="ARBA00004651"/>
    </source>
</evidence>
<dbReference type="Pfam" id="PF06738">
    <property type="entry name" value="ThrE"/>
    <property type="match status" value="1"/>
</dbReference>
<feature type="transmembrane region" description="Helical" evidence="7">
    <location>
        <begin position="191"/>
        <end position="213"/>
    </location>
</feature>
<evidence type="ECO:0000256" key="6">
    <source>
        <dbReference type="ARBA" id="ARBA00034125"/>
    </source>
</evidence>
<name>A0A1M5IR46_9BRAD</name>
<evidence type="ECO:0000256" key="2">
    <source>
        <dbReference type="ARBA" id="ARBA00022475"/>
    </source>
</evidence>
<evidence type="ECO:0000256" key="7">
    <source>
        <dbReference type="SAM" id="Phobius"/>
    </source>
</evidence>
<reference evidence="10 11" key="1">
    <citation type="submission" date="2016-11" db="EMBL/GenBank/DDBJ databases">
        <authorList>
            <person name="Jaros S."/>
            <person name="Januszkiewicz K."/>
            <person name="Wedrychowicz H."/>
        </authorList>
    </citation>
    <scope>NUCLEOTIDE SEQUENCE [LARGE SCALE GENOMIC DNA]</scope>
    <source>
        <strain evidence="10 11">GAS242</strain>
    </source>
</reference>
<organism evidence="10 11">
    <name type="scientific">Bradyrhizobium erythrophlei</name>
    <dbReference type="NCBI Taxonomy" id="1437360"/>
    <lineage>
        <taxon>Bacteria</taxon>
        <taxon>Pseudomonadati</taxon>
        <taxon>Pseudomonadota</taxon>
        <taxon>Alphaproteobacteria</taxon>
        <taxon>Hyphomicrobiales</taxon>
        <taxon>Nitrobacteraceae</taxon>
        <taxon>Bradyrhizobium</taxon>
    </lineage>
</organism>
<feature type="transmembrane region" description="Helical" evidence="7">
    <location>
        <begin position="225"/>
        <end position="246"/>
    </location>
</feature>
<feature type="transmembrane region" description="Helical" evidence="7">
    <location>
        <begin position="303"/>
        <end position="327"/>
    </location>
</feature>
<feature type="transmembrane region" description="Helical" evidence="7">
    <location>
        <begin position="136"/>
        <end position="155"/>
    </location>
</feature>
<dbReference type="PANTHER" id="PTHR34390:SF2">
    <property type="entry name" value="SUCCINATE TRANSPORTER SUBUNIT YJJP-RELATED"/>
    <property type="match status" value="1"/>
</dbReference>
<evidence type="ECO:0000259" key="9">
    <source>
        <dbReference type="Pfam" id="PF12821"/>
    </source>
</evidence>
<dbReference type="GO" id="GO:0022857">
    <property type="term" value="F:transmembrane transporter activity"/>
    <property type="evidence" value="ECO:0007669"/>
    <property type="project" value="InterPro"/>
</dbReference>
<feature type="domain" description="Threonine/serine exporter-like N-terminal" evidence="8">
    <location>
        <begin position="9"/>
        <end position="245"/>
    </location>
</feature>
<keyword evidence="3 7" id="KW-0812">Transmembrane</keyword>